<proteinExistence type="predicted"/>
<dbReference type="EMBL" id="CP036433">
    <property type="protein sequence ID" value="QDU97124.1"/>
    <property type="molecule type" value="Genomic_DNA"/>
</dbReference>
<dbReference type="Pfam" id="PF04909">
    <property type="entry name" value="Amidohydro_2"/>
    <property type="match status" value="1"/>
</dbReference>
<reference evidence="3 4" key="1">
    <citation type="submission" date="2019-02" db="EMBL/GenBank/DDBJ databases">
        <title>Deep-cultivation of Planctomycetes and their phenomic and genomic characterization uncovers novel biology.</title>
        <authorList>
            <person name="Wiegand S."/>
            <person name="Jogler M."/>
            <person name="Boedeker C."/>
            <person name="Pinto D."/>
            <person name="Vollmers J."/>
            <person name="Rivas-Marin E."/>
            <person name="Kohn T."/>
            <person name="Peeters S.H."/>
            <person name="Heuer A."/>
            <person name="Rast P."/>
            <person name="Oberbeckmann S."/>
            <person name="Bunk B."/>
            <person name="Jeske O."/>
            <person name="Meyerdierks A."/>
            <person name="Storesund J.E."/>
            <person name="Kallscheuer N."/>
            <person name="Luecker S."/>
            <person name="Lage O.M."/>
            <person name="Pohl T."/>
            <person name="Merkel B.J."/>
            <person name="Hornburger P."/>
            <person name="Mueller R.-W."/>
            <person name="Bruemmer F."/>
            <person name="Labrenz M."/>
            <person name="Spormann A.M."/>
            <person name="Op den Camp H."/>
            <person name="Overmann J."/>
            <person name="Amann R."/>
            <person name="Jetten M.S.M."/>
            <person name="Mascher T."/>
            <person name="Medema M.H."/>
            <person name="Devos D.P."/>
            <person name="Kaster A.-K."/>
            <person name="Ovreas L."/>
            <person name="Rohde M."/>
            <person name="Galperin M.Y."/>
            <person name="Jogler C."/>
        </authorList>
    </citation>
    <scope>NUCLEOTIDE SEQUENCE [LARGE SCALE GENOMIC DNA]</scope>
    <source>
        <strain evidence="3 4">Pla85_3_4</strain>
    </source>
</reference>
<dbReference type="PANTHER" id="PTHR35563">
    <property type="entry name" value="BARREL METAL-DEPENDENT HYDROLASE, PUTATIVE (AFU_ORTHOLOGUE AFUA_1G16240)-RELATED"/>
    <property type="match status" value="1"/>
</dbReference>
<dbReference type="KEGG" id="lcre:Pla8534_49690"/>
<feature type="signal peptide" evidence="1">
    <location>
        <begin position="1"/>
        <end position="30"/>
    </location>
</feature>
<dbReference type="SUPFAM" id="SSF51556">
    <property type="entry name" value="Metallo-dependent hydrolases"/>
    <property type="match status" value="1"/>
</dbReference>
<sequence length="310" mass="34174" precursor="true">MTPWEPTRRTLLQAAAGWGIALTAAPSVIAATGRQAPPRVDTHLHCFAGLKDPRFPYHQRAPYRPAEEATPESLLACMEGAEVAFAVVVHPEPYQDDHRYLLHCLEVGKGRLKGVVLLFADRPGSLDQMPRLAANGNVAAVRVHAYAPDRLPPFGQPELKRLWSMATELGLAVQIHFEPRYAPGFEPLLKEFPDTRVIIDHLGRPFQGTPQEHAVVVRWSQFPQTVMKLSAIPEPRSYPHREIGPIIRQLADAYGPDRMMFGGGFGAGATPESYRQAFERGQSYLDHLSAADQAKILGGTAARFFGFGDA</sequence>
<dbReference type="GO" id="GO:0102998">
    <property type="term" value="F:4-sulfomuconolactone hydrolase activity"/>
    <property type="evidence" value="ECO:0007669"/>
    <property type="project" value="UniProtKB-EC"/>
</dbReference>
<dbReference type="OrthoDB" id="241232at2"/>
<feature type="domain" description="Amidohydrolase-related" evidence="2">
    <location>
        <begin position="40"/>
        <end position="307"/>
    </location>
</feature>
<gene>
    <name evidence="3" type="ORF">Pla8534_49690</name>
</gene>
<organism evidence="3 4">
    <name type="scientific">Lignipirellula cremea</name>
    <dbReference type="NCBI Taxonomy" id="2528010"/>
    <lineage>
        <taxon>Bacteria</taxon>
        <taxon>Pseudomonadati</taxon>
        <taxon>Planctomycetota</taxon>
        <taxon>Planctomycetia</taxon>
        <taxon>Pirellulales</taxon>
        <taxon>Pirellulaceae</taxon>
        <taxon>Lignipirellula</taxon>
    </lineage>
</organism>
<keyword evidence="3" id="KW-0378">Hydrolase</keyword>
<dbReference type="InterPro" id="IPR052358">
    <property type="entry name" value="Aro_Compnd_Degr_Hydrolases"/>
</dbReference>
<protein>
    <submittedName>
        <fullName evidence="3">4-sulfomuconolactone hydrolase</fullName>
        <ecNumber evidence="3">3.1.1.92</ecNumber>
    </submittedName>
</protein>
<evidence type="ECO:0000256" key="1">
    <source>
        <dbReference type="SAM" id="SignalP"/>
    </source>
</evidence>
<name>A0A518DZ65_9BACT</name>
<dbReference type="InterPro" id="IPR032466">
    <property type="entry name" value="Metal_Hydrolase"/>
</dbReference>
<keyword evidence="4" id="KW-1185">Reference proteome</keyword>
<dbReference type="RefSeq" id="WP_145055916.1">
    <property type="nucleotide sequence ID" value="NZ_CP036433.1"/>
</dbReference>
<dbReference type="AlphaFoldDB" id="A0A518DZ65"/>
<feature type="chain" id="PRO_5021990570" evidence="1">
    <location>
        <begin position="31"/>
        <end position="310"/>
    </location>
</feature>
<dbReference type="PROSITE" id="PS51318">
    <property type="entry name" value="TAT"/>
    <property type="match status" value="1"/>
</dbReference>
<dbReference type="Proteomes" id="UP000317648">
    <property type="component" value="Chromosome"/>
</dbReference>
<dbReference type="Gene3D" id="3.20.20.140">
    <property type="entry name" value="Metal-dependent hydrolases"/>
    <property type="match status" value="1"/>
</dbReference>
<evidence type="ECO:0000313" key="3">
    <source>
        <dbReference type="EMBL" id="QDU97124.1"/>
    </source>
</evidence>
<dbReference type="InterPro" id="IPR006680">
    <property type="entry name" value="Amidohydro-rel"/>
</dbReference>
<evidence type="ECO:0000313" key="4">
    <source>
        <dbReference type="Proteomes" id="UP000317648"/>
    </source>
</evidence>
<evidence type="ECO:0000259" key="2">
    <source>
        <dbReference type="Pfam" id="PF04909"/>
    </source>
</evidence>
<keyword evidence="1" id="KW-0732">Signal</keyword>
<dbReference type="InterPro" id="IPR006311">
    <property type="entry name" value="TAT_signal"/>
</dbReference>
<accession>A0A518DZ65</accession>
<dbReference type="EC" id="3.1.1.92" evidence="3"/>
<dbReference type="PANTHER" id="PTHR35563:SF2">
    <property type="entry name" value="BARREL METAL-DEPENDENT HYDROLASE, PUTATIVE (AFU_ORTHOLOGUE AFUA_1G16240)-RELATED"/>
    <property type="match status" value="1"/>
</dbReference>